<accession>A0A1E3IRH2</accession>
<dbReference type="OrthoDB" id="10252718at2759"/>
<dbReference type="RefSeq" id="XP_066067679.1">
    <property type="nucleotide sequence ID" value="XM_066211582.1"/>
</dbReference>
<reference evidence="8" key="1">
    <citation type="submission" date="2016-06" db="EMBL/GenBank/DDBJ databases">
        <authorList>
            <person name="Cuomo C."/>
            <person name="Litvintseva A."/>
            <person name="Heitman J."/>
            <person name="Chen Y."/>
            <person name="Sun S."/>
            <person name="Springer D."/>
            <person name="Dromer F."/>
            <person name="Young S."/>
            <person name="Zeng Q."/>
            <person name="Chapman S."/>
            <person name="Gujja S."/>
            <person name="Saif S."/>
            <person name="Birren B."/>
        </authorList>
    </citation>
    <scope>NUCLEOTIDE SEQUENCE</scope>
    <source>
        <strain evidence="8">CBS 7841</strain>
    </source>
</reference>
<proteinExistence type="predicted"/>
<name>A0A1E3IRH2_9TREE</name>
<reference evidence="8" key="2">
    <citation type="journal article" date="2022" name="Elife">
        <title>Obligate sexual reproduction of a homothallic fungus closely related to the Cryptococcus pathogenic species complex.</title>
        <authorList>
            <person name="Passer A.R."/>
            <person name="Clancey S.A."/>
            <person name="Shea T."/>
            <person name="David-Palma M."/>
            <person name="Averette A.F."/>
            <person name="Boekhout T."/>
            <person name="Porcel B.M."/>
            <person name="Nowrousian M."/>
            <person name="Cuomo C.A."/>
            <person name="Sun S."/>
            <person name="Heitman J."/>
            <person name="Coelho M.A."/>
        </authorList>
    </citation>
    <scope>NUCLEOTIDE SEQUENCE</scope>
    <source>
        <strain evidence="8">CBS 7841</strain>
    </source>
</reference>
<evidence type="ECO:0000256" key="7">
    <source>
        <dbReference type="ARBA" id="ARBA00023136"/>
    </source>
</evidence>
<evidence type="ECO:0000256" key="5">
    <source>
        <dbReference type="ARBA" id="ARBA00022982"/>
    </source>
</evidence>
<evidence type="ECO:0000256" key="1">
    <source>
        <dbReference type="ARBA" id="ARBA00004443"/>
    </source>
</evidence>
<evidence type="ECO:0000256" key="3">
    <source>
        <dbReference type="ARBA" id="ARBA00022660"/>
    </source>
</evidence>
<dbReference type="KEGG" id="cdep:91086366"/>
<reference evidence="8" key="3">
    <citation type="submission" date="2024-01" db="EMBL/GenBank/DDBJ databases">
        <authorList>
            <person name="Coelho M.A."/>
            <person name="David-Palma M."/>
            <person name="Shea T."/>
            <person name="Sun S."/>
            <person name="Cuomo C.A."/>
            <person name="Heitman J."/>
        </authorList>
    </citation>
    <scope>NUCLEOTIDE SEQUENCE</scope>
    <source>
        <strain evidence="8">CBS 7841</strain>
    </source>
</reference>
<keyword evidence="5" id="KW-0249">Electron transport</keyword>
<gene>
    <name evidence="8" type="ORF">L203_102154</name>
</gene>
<keyword evidence="6" id="KW-0496">Mitochondrion</keyword>
<dbReference type="GeneID" id="91086366"/>
<dbReference type="VEuPathDB" id="FungiDB:L203_01410"/>
<dbReference type="Proteomes" id="UP000094043">
    <property type="component" value="Chromosome 2"/>
</dbReference>
<comment type="subcellular location">
    <subcellularLocation>
        <location evidence="1">Mitochondrion inner membrane</location>
        <topology evidence="1">Peripheral membrane protein</topology>
        <orientation evidence="1">Matrix side</orientation>
    </subcellularLocation>
</comment>
<keyword evidence="4" id="KW-0999">Mitochondrion inner membrane</keyword>
<dbReference type="EMBL" id="CP143785">
    <property type="protein sequence ID" value="WVN86979.1"/>
    <property type="molecule type" value="Genomic_DNA"/>
</dbReference>
<evidence type="ECO:0000256" key="6">
    <source>
        <dbReference type="ARBA" id="ARBA00023128"/>
    </source>
</evidence>
<keyword evidence="9" id="KW-1185">Reference proteome</keyword>
<keyword evidence="7" id="KW-0472">Membrane</keyword>
<evidence type="ECO:0000256" key="2">
    <source>
        <dbReference type="ARBA" id="ARBA00022448"/>
    </source>
</evidence>
<evidence type="ECO:0000256" key="4">
    <source>
        <dbReference type="ARBA" id="ARBA00022792"/>
    </source>
</evidence>
<dbReference type="InterPro" id="IPR039993">
    <property type="entry name" value="NDUFB10"/>
</dbReference>
<organism evidence="8 9">
    <name type="scientific">Cryptococcus depauperatus CBS 7841</name>
    <dbReference type="NCBI Taxonomy" id="1295531"/>
    <lineage>
        <taxon>Eukaryota</taxon>
        <taxon>Fungi</taxon>
        <taxon>Dikarya</taxon>
        <taxon>Basidiomycota</taxon>
        <taxon>Agaricomycotina</taxon>
        <taxon>Tremellomycetes</taxon>
        <taxon>Tremellales</taxon>
        <taxon>Cryptococcaceae</taxon>
        <taxon>Cryptococcus</taxon>
    </lineage>
</organism>
<evidence type="ECO:0000313" key="9">
    <source>
        <dbReference type="Proteomes" id="UP000094043"/>
    </source>
</evidence>
<keyword evidence="3" id="KW-0679">Respiratory chain</keyword>
<dbReference type="PANTHER" id="PTHR13094">
    <property type="entry name" value="NADH-UBIQUINONE OXIDOREDUCTASE PDSW SUBUNIT"/>
    <property type="match status" value="1"/>
</dbReference>
<sequence>MAATPSMEEYRARIQAREKHIHESWIKAMEARIVRDELTKCYRGEGVNSLQNCKHLAEMYVGMVRDNKVGPIFVDG</sequence>
<evidence type="ECO:0000313" key="8">
    <source>
        <dbReference type="EMBL" id="WVN86979.1"/>
    </source>
</evidence>
<dbReference type="PANTHER" id="PTHR13094:SF1">
    <property type="entry name" value="NADH DEHYDROGENASE [UBIQUINONE] 1 BETA SUBCOMPLEX SUBUNIT 10"/>
    <property type="match status" value="1"/>
</dbReference>
<dbReference type="GO" id="GO:0005743">
    <property type="term" value="C:mitochondrial inner membrane"/>
    <property type="evidence" value="ECO:0007669"/>
    <property type="project" value="UniProtKB-SubCell"/>
</dbReference>
<keyword evidence="2" id="KW-0813">Transport</keyword>
<dbReference type="AlphaFoldDB" id="A0A1E3IRH2"/>
<protein>
    <submittedName>
        <fullName evidence="8">Uncharacterized protein</fullName>
    </submittedName>
</protein>